<dbReference type="SUPFAM" id="SSF55729">
    <property type="entry name" value="Acyl-CoA N-acyltransferases (Nat)"/>
    <property type="match status" value="1"/>
</dbReference>
<dbReference type="Gene3D" id="3.40.630.30">
    <property type="match status" value="1"/>
</dbReference>
<dbReference type="EMBL" id="QGGY01000003">
    <property type="protein sequence ID" value="PWJ77319.1"/>
    <property type="molecule type" value="Genomic_DNA"/>
</dbReference>
<feature type="domain" description="N-acetyltransferase" evidence="1">
    <location>
        <begin position="18"/>
        <end position="176"/>
    </location>
</feature>
<dbReference type="InterPro" id="IPR016181">
    <property type="entry name" value="Acyl_CoA_acyltransferase"/>
</dbReference>
<dbReference type="PANTHER" id="PTHR43792">
    <property type="entry name" value="GNAT FAMILY, PUTATIVE (AFU_ORTHOLOGUE AFUA_3G00765)-RELATED-RELATED"/>
    <property type="match status" value="1"/>
</dbReference>
<dbReference type="GO" id="GO:0016747">
    <property type="term" value="F:acyltransferase activity, transferring groups other than amino-acyl groups"/>
    <property type="evidence" value="ECO:0007669"/>
    <property type="project" value="InterPro"/>
</dbReference>
<comment type="caution">
    <text evidence="2">The sequence shown here is derived from an EMBL/GenBank/DDBJ whole genome shotgun (WGS) entry which is preliminary data.</text>
</comment>
<protein>
    <submittedName>
        <fullName evidence="2">RimJ/RimL family protein N-acetyltransferase</fullName>
    </submittedName>
</protein>
<keyword evidence="3" id="KW-1185">Reference proteome</keyword>
<accession>A0AB73T6L1</accession>
<sequence length="187" mass="21836">MAVRISENRNGLIETERLLIREMEQSDFDTLCKILCDEEVMCAAYESAFSLEEVQNWLNRHFKRYAEYGFGLWAVVLKETNEMIGQCGLTFQGWRDKEVLEIGYLFQKAYWHKGYATEAAIACKEYAFKVLNASNVYSIVRDTNIAAQNVAVRNGMKIIDKDTKNFRYIDMDFYLYSAGQTDETWFI</sequence>
<dbReference type="Pfam" id="PF13302">
    <property type="entry name" value="Acetyltransf_3"/>
    <property type="match status" value="1"/>
</dbReference>
<evidence type="ECO:0000313" key="3">
    <source>
        <dbReference type="Proteomes" id="UP000245412"/>
    </source>
</evidence>
<dbReference type="Proteomes" id="UP000245412">
    <property type="component" value="Unassembled WGS sequence"/>
</dbReference>
<proteinExistence type="predicted"/>
<gene>
    <name evidence="2" type="ORF">C7383_103163</name>
</gene>
<dbReference type="RefSeq" id="WP_109625426.1">
    <property type="nucleotide sequence ID" value="NZ_JANKBI010000002.1"/>
</dbReference>
<dbReference type="PANTHER" id="PTHR43792:SF1">
    <property type="entry name" value="N-ACETYLTRANSFERASE DOMAIN-CONTAINING PROTEIN"/>
    <property type="match status" value="1"/>
</dbReference>
<dbReference type="InterPro" id="IPR051531">
    <property type="entry name" value="N-acetyltransferase"/>
</dbReference>
<dbReference type="AlphaFoldDB" id="A0AB73T6L1"/>
<evidence type="ECO:0000313" key="2">
    <source>
        <dbReference type="EMBL" id="PWJ77319.1"/>
    </source>
</evidence>
<name>A0AB73T6L1_9FIRM</name>
<evidence type="ECO:0000259" key="1">
    <source>
        <dbReference type="PROSITE" id="PS51186"/>
    </source>
</evidence>
<dbReference type="InterPro" id="IPR000182">
    <property type="entry name" value="GNAT_dom"/>
</dbReference>
<reference evidence="2 3" key="1">
    <citation type="submission" date="2018-05" db="EMBL/GenBank/DDBJ databases">
        <authorList>
            <person name="Goeker M."/>
            <person name="Huntemann M."/>
            <person name="Clum A."/>
            <person name="Pillay M."/>
            <person name="Palaniappan K."/>
            <person name="Varghese N."/>
            <person name="Mikhailova N."/>
            <person name="Stamatis D."/>
            <person name="Reddy T."/>
            <person name="Daum C."/>
            <person name="Shapiro N."/>
            <person name="Ivanova N."/>
            <person name="Kyrpides N."/>
            <person name="Woyke T."/>
        </authorList>
    </citation>
    <scope>NUCLEOTIDE SEQUENCE [LARGE SCALE GENOMIC DNA]</scope>
    <source>
        <strain evidence="2 3">DSM 26524</strain>
    </source>
</reference>
<dbReference type="PROSITE" id="PS51186">
    <property type="entry name" value="GNAT"/>
    <property type="match status" value="1"/>
</dbReference>
<organism evidence="2 3">
    <name type="scientific">Murimonas intestini</name>
    <dbReference type="NCBI Taxonomy" id="1337051"/>
    <lineage>
        <taxon>Bacteria</taxon>
        <taxon>Bacillati</taxon>
        <taxon>Bacillota</taxon>
        <taxon>Clostridia</taxon>
        <taxon>Lachnospirales</taxon>
        <taxon>Lachnospiraceae</taxon>
        <taxon>Murimonas</taxon>
    </lineage>
</organism>